<feature type="transmembrane region" description="Helical" evidence="1">
    <location>
        <begin position="253"/>
        <end position="273"/>
    </location>
</feature>
<dbReference type="EMBL" id="CP068985">
    <property type="protein sequence ID" value="QYC39482.1"/>
    <property type="molecule type" value="Genomic_DNA"/>
</dbReference>
<evidence type="ECO:0000313" key="3">
    <source>
        <dbReference type="Proteomes" id="UP000824681"/>
    </source>
</evidence>
<keyword evidence="1" id="KW-0812">Transmembrane</keyword>
<keyword evidence="1" id="KW-1133">Transmembrane helix</keyword>
<protein>
    <recommendedName>
        <fullName evidence="4">Peptide zinc metalloprotease protein</fullName>
    </recommendedName>
</protein>
<sequence>MSAVLLTADSRVDFHPLSIRPDDDDPETVVVGRSAIGEFVELPALYGEAIRLLEAGFSVTAAEERIAAEHEVELDVSELVEALADLGFVHSVNGEPLPDPKAQAARNHFSRLTARHVAWLFSRPMKLLWLLVVGAALVTLAVQPDMLPTYEDFFWGEYVGLTVLVNTVMMSLTISMHELMHLTAARSLGVPGRIGFGTRLHNLVVQTDVTAVWGVPRRSRYRVYLAGMTWDAFLMASLILLVAHTGMPEPVKAVMQALVVCVLMTIPFQLQVYMRTDLYYVLRDLLRTRNLFDDGLAYAKYLLAKVMAGVRRRPAPAVDPTTSLAPHERRATRIYSVVLVVGASITLSAFVLFGLPITIAALVRALVAIADGFSGGPVLLALDSGLLVLIEGGIQVLFLVTFVRTHPHWFRRRRTTPVES</sequence>
<evidence type="ECO:0008006" key="4">
    <source>
        <dbReference type="Google" id="ProtNLM"/>
    </source>
</evidence>
<evidence type="ECO:0000313" key="2">
    <source>
        <dbReference type="EMBL" id="QYC39482.1"/>
    </source>
</evidence>
<feature type="transmembrane region" description="Helical" evidence="1">
    <location>
        <begin position="155"/>
        <end position="176"/>
    </location>
</feature>
<accession>A0ABX8TVQ4</accession>
<evidence type="ECO:0000256" key="1">
    <source>
        <dbReference type="SAM" id="Phobius"/>
    </source>
</evidence>
<gene>
    <name evidence="2" type="ORF">Nocox_09310</name>
</gene>
<feature type="transmembrane region" description="Helical" evidence="1">
    <location>
        <begin position="379"/>
        <end position="403"/>
    </location>
</feature>
<dbReference type="RefSeq" id="WP_157383372.1">
    <property type="nucleotide sequence ID" value="NZ_CP068985.1"/>
</dbReference>
<organism evidence="2 3">
    <name type="scientific">Nonomuraea coxensis DSM 45129</name>
    <dbReference type="NCBI Taxonomy" id="1122611"/>
    <lineage>
        <taxon>Bacteria</taxon>
        <taxon>Bacillati</taxon>
        <taxon>Actinomycetota</taxon>
        <taxon>Actinomycetes</taxon>
        <taxon>Streptosporangiales</taxon>
        <taxon>Streptosporangiaceae</taxon>
        <taxon>Nonomuraea</taxon>
    </lineage>
</organism>
<proteinExistence type="predicted"/>
<feature type="transmembrane region" description="Helical" evidence="1">
    <location>
        <begin position="223"/>
        <end position="247"/>
    </location>
</feature>
<reference evidence="2 3" key="1">
    <citation type="journal article" date="2021" name="ACS Chem. Biol.">
        <title>Genomic-Led Discovery of a Novel Glycopeptide Antibiotic by Nonomuraea coxensis DSM 45129.</title>
        <authorList>
            <person name="Yushchuk O."/>
            <person name="Vior N.M."/>
            <person name="Andreo-Vidal A."/>
            <person name="Berini F."/>
            <person name="Ruckert C."/>
            <person name="Busche T."/>
            <person name="Binda E."/>
            <person name="Kalinowski J."/>
            <person name="Truman A.W."/>
            <person name="Marinelli F."/>
        </authorList>
    </citation>
    <scope>NUCLEOTIDE SEQUENCE [LARGE SCALE GENOMIC DNA]</scope>
    <source>
        <strain evidence="2 3">DSM 45129</strain>
    </source>
</reference>
<keyword evidence="1" id="KW-0472">Membrane</keyword>
<feature type="transmembrane region" description="Helical" evidence="1">
    <location>
        <begin position="127"/>
        <end position="143"/>
    </location>
</feature>
<feature type="transmembrane region" description="Helical" evidence="1">
    <location>
        <begin position="334"/>
        <end position="367"/>
    </location>
</feature>
<name>A0ABX8TVQ4_9ACTN</name>
<keyword evidence="3" id="KW-1185">Reference proteome</keyword>
<dbReference type="Proteomes" id="UP000824681">
    <property type="component" value="Chromosome"/>
</dbReference>